<feature type="transmembrane region" description="Helical" evidence="1">
    <location>
        <begin position="22"/>
        <end position="41"/>
    </location>
</feature>
<accession>A0A1Q9CN66</accession>
<comment type="caution">
    <text evidence="2">The sequence shown here is derived from an EMBL/GenBank/DDBJ whole genome shotgun (WGS) entry which is preliminary data.</text>
</comment>
<keyword evidence="1" id="KW-0812">Transmembrane</keyword>
<dbReference type="SUPFAM" id="SSF56784">
    <property type="entry name" value="HAD-like"/>
    <property type="match status" value="1"/>
</dbReference>
<keyword evidence="3" id="KW-1185">Reference proteome</keyword>
<sequence length="272" mass="30519">MGGAWVFLDSPLPSRAPVVDPLLLTLFFGALATAVLALYRAHAVEPPPRKSRIAPATPLTRVVLFDFDGVLTTQEVHGPMSKSARARAFGGSERLRQMQGILEELSQHARLGIVSRSFVAIIQQALGQPPELSQFFDPDLIFGYEDCPDEVPKSRIVERALQEADLHRQELLFVDDSFLNVSDAPFFDPDLIFGYEDCPDEVPKSRIVERALQEADLHRQELLFVDDSFLNVSDVSQHCHVETLHVRTSGMASWDWEYILSWAKAKKSTDDM</sequence>
<keyword evidence="1" id="KW-0472">Membrane</keyword>
<evidence type="ECO:0000313" key="3">
    <source>
        <dbReference type="Proteomes" id="UP000186817"/>
    </source>
</evidence>
<evidence type="ECO:0000313" key="2">
    <source>
        <dbReference type="EMBL" id="OLP84368.1"/>
    </source>
</evidence>
<protein>
    <submittedName>
        <fullName evidence="2">Uncharacterized protein</fullName>
    </submittedName>
</protein>
<gene>
    <name evidence="2" type="ORF">AK812_SmicGene34763</name>
</gene>
<proteinExistence type="predicted"/>
<dbReference type="CDD" id="cd01427">
    <property type="entry name" value="HAD_like"/>
    <property type="match status" value="1"/>
</dbReference>
<dbReference type="EMBL" id="LSRX01001046">
    <property type="protein sequence ID" value="OLP84368.1"/>
    <property type="molecule type" value="Genomic_DNA"/>
</dbReference>
<organism evidence="2 3">
    <name type="scientific">Symbiodinium microadriaticum</name>
    <name type="common">Dinoflagellate</name>
    <name type="synonym">Zooxanthella microadriatica</name>
    <dbReference type="NCBI Taxonomy" id="2951"/>
    <lineage>
        <taxon>Eukaryota</taxon>
        <taxon>Sar</taxon>
        <taxon>Alveolata</taxon>
        <taxon>Dinophyceae</taxon>
        <taxon>Suessiales</taxon>
        <taxon>Symbiodiniaceae</taxon>
        <taxon>Symbiodinium</taxon>
    </lineage>
</organism>
<dbReference type="Proteomes" id="UP000186817">
    <property type="component" value="Unassembled WGS sequence"/>
</dbReference>
<dbReference type="InterPro" id="IPR023214">
    <property type="entry name" value="HAD_sf"/>
</dbReference>
<reference evidence="2 3" key="1">
    <citation type="submission" date="2016-02" db="EMBL/GenBank/DDBJ databases">
        <title>Genome analysis of coral dinoflagellate symbionts highlights evolutionary adaptations to a symbiotic lifestyle.</title>
        <authorList>
            <person name="Aranda M."/>
            <person name="Li Y."/>
            <person name="Liew Y.J."/>
            <person name="Baumgarten S."/>
            <person name="Simakov O."/>
            <person name="Wilson M."/>
            <person name="Piel J."/>
            <person name="Ashoor H."/>
            <person name="Bougouffa S."/>
            <person name="Bajic V.B."/>
            <person name="Ryu T."/>
            <person name="Ravasi T."/>
            <person name="Bayer T."/>
            <person name="Micklem G."/>
            <person name="Kim H."/>
            <person name="Bhak J."/>
            <person name="Lajeunesse T.C."/>
            <person name="Voolstra C.R."/>
        </authorList>
    </citation>
    <scope>NUCLEOTIDE SEQUENCE [LARGE SCALE GENOMIC DNA]</scope>
    <source>
        <strain evidence="2 3">CCMP2467</strain>
    </source>
</reference>
<dbReference type="Gene3D" id="3.40.50.1000">
    <property type="entry name" value="HAD superfamily/HAD-like"/>
    <property type="match status" value="2"/>
</dbReference>
<dbReference type="AlphaFoldDB" id="A0A1Q9CN66"/>
<dbReference type="InterPro" id="IPR036412">
    <property type="entry name" value="HAD-like_sf"/>
</dbReference>
<name>A0A1Q9CN66_SYMMI</name>
<keyword evidence="1" id="KW-1133">Transmembrane helix</keyword>
<evidence type="ECO:0000256" key="1">
    <source>
        <dbReference type="SAM" id="Phobius"/>
    </source>
</evidence>